<evidence type="ECO:0000256" key="2">
    <source>
        <dbReference type="SAM" id="Phobius"/>
    </source>
</evidence>
<evidence type="ECO:0000313" key="3">
    <source>
        <dbReference type="EMBL" id="SDK08715.1"/>
    </source>
</evidence>
<keyword evidence="4" id="KW-1185">Reference proteome</keyword>
<protein>
    <submittedName>
        <fullName evidence="3">Uncharacterized protein</fullName>
    </submittedName>
</protein>
<evidence type="ECO:0000313" key="4">
    <source>
        <dbReference type="Proteomes" id="UP000199155"/>
    </source>
</evidence>
<dbReference type="AlphaFoldDB" id="A0A1G8Z2Z4"/>
<accession>A0A1G8Z2Z4</accession>
<keyword evidence="2" id="KW-0812">Transmembrane</keyword>
<dbReference type="STRING" id="417292.SAMN05421806_104374"/>
<reference evidence="3 4" key="1">
    <citation type="submission" date="2016-10" db="EMBL/GenBank/DDBJ databases">
        <authorList>
            <person name="de Groot N.N."/>
        </authorList>
    </citation>
    <scope>NUCLEOTIDE SEQUENCE [LARGE SCALE GENOMIC DNA]</scope>
    <source>
        <strain evidence="3 4">CGMCC 4.5727</strain>
    </source>
</reference>
<sequence length="66" mass="7510">MRPQPKNPRPDANPFRARPSLIHEPAVRAGRNQEETYRMVTGLIVIGALLVGACSLHLMRRYRSRS</sequence>
<dbReference type="Proteomes" id="UP000199155">
    <property type="component" value="Unassembled WGS sequence"/>
</dbReference>
<dbReference type="EMBL" id="FNFF01000004">
    <property type="protein sequence ID" value="SDK08715.1"/>
    <property type="molecule type" value="Genomic_DNA"/>
</dbReference>
<proteinExistence type="predicted"/>
<organism evidence="3 4">
    <name type="scientific">Streptomyces indicus</name>
    <dbReference type="NCBI Taxonomy" id="417292"/>
    <lineage>
        <taxon>Bacteria</taxon>
        <taxon>Bacillati</taxon>
        <taxon>Actinomycetota</taxon>
        <taxon>Actinomycetes</taxon>
        <taxon>Kitasatosporales</taxon>
        <taxon>Streptomycetaceae</taxon>
        <taxon>Streptomyces</taxon>
    </lineage>
</organism>
<gene>
    <name evidence="3" type="ORF">SAMN05421806_104374</name>
</gene>
<keyword evidence="2" id="KW-0472">Membrane</keyword>
<evidence type="ECO:0000256" key="1">
    <source>
        <dbReference type="SAM" id="MobiDB-lite"/>
    </source>
</evidence>
<name>A0A1G8Z2Z4_9ACTN</name>
<keyword evidence="2" id="KW-1133">Transmembrane helix</keyword>
<feature type="region of interest" description="Disordered" evidence="1">
    <location>
        <begin position="1"/>
        <end position="20"/>
    </location>
</feature>
<feature type="transmembrane region" description="Helical" evidence="2">
    <location>
        <begin position="39"/>
        <end position="59"/>
    </location>
</feature>